<feature type="transmembrane region" description="Helical" evidence="1">
    <location>
        <begin position="278"/>
        <end position="302"/>
    </location>
</feature>
<name>A0A7S3P6I2_9STRA</name>
<keyword evidence="1" id="KW-1133">Transmembrane helix</keyword>
<reference evidence="2" key="1">
    <citation type="submission" date="2021-01" db="EMBL/GenBank/DDBJ databases">
        <authorList>
            <person name="Corre E."/>
            <person name="Pelletier E."/>
            <person name="Niang G."/>
            <person name="Scheremetjew M."/>
            <person name="Finn R."/>
            <person name="Kale V."/>
            <person name="Holt S."/>
            <person name="Cochrane G."/>
            <person name="Meng A."/>
            <person name="Brown T."/>
            <person name="Cohen L."/>
        </authorList>
    </citation>
    <scope>NUCLEOTIDE SEQUENCE</scope>
    <source>
        <strain evidence="2">CCMP127</strain>
    </source>
</reference>
<feature type="transmembrane region" description="Helical" evidence="1">
    <location>
        <begin position="243"/>
        <end position="266"/>
    </location>
</feature>
<feature type="transmembrane region" description="Helical" evidence="1">
    <location>
        <begin position="57"/>
        <end position="78"/>
    </location>
</feature>
<dbReference type="AlphaFoldDB" id="A0A7S3P6I2"/>
<feature type="transmembrane region" description="Helical" evidence="1">
    <location>
        <begin position="212"/>
        <end position="231"/>
    </location>
</feature>
<gene>
    <name evidence="2" type="ORF">ACOF00016_LOCUS8229</name>
</gene>
<dbReference type="Pfam" id="PF18761">
    <property type="entry name" value="Heliorhodopsin"/>
    <property type="match status" value="1"/>
</dbReference>
<dbReference type="InterPro" id="IPR041113">
    <property type="entry name" value="Heliorhodopsin"/>
</dbReference>
<organism evidence="2">
    <name type="scientific">Amphora coffeiformis</name>
    <dbReference type="NCBI Taxonomy" id="265554"/>
    <lineage>
        <taxon>Eukaryota</taxon>
        <taxon>Sar</taxon>
        <taxon>Stramenopiles</taxon>
        <taxon>Ochrophyta</taxon>
        <taxon>Bacillariophyta</taxon>
        <taxon>Bacillariophyceae</taxon>
        <taxon>Bacillariophycidae</taxon>
        <taxon>Thalassiophysales</taxon>
        <taxon>Catenulaceae</taxon>
        <taxon>Amphora</taxon>
    </lineage>
</organism>
<protein>
    <submittedName>
        <fullName evidence="2">Uncharacterized protein</fullName>
    </submittedName>
</protein>
<evidence type="ECO:0000313" key="2">
    <source>
        <dbReference type="EMBL" id="CAE0410790.1"/>
    </source>
</evidence>
<dbReference type="EMBL" id="HBIM01009756">
    <property type="protein sequence ID" value="CAE0410790.1"/>
    <property type="molecule type" value="Transcribed_RNA"/>
</dbReference>
<feature type="transmembrane region" description="Helical" evidence="1">
    <location>
        <begin position="173"/>
        <end position="191"/>
    </location>
</feature>
<proteinExistence type="predicted"/>
<dbReference type="NCBIfam" id="NF038020">
    <property type="entry name" value="HeR"/>
    <property type="match status" value="1"/>
</dbReference>
<keyword evidence="1" id="KW-0472">Membrane</keyword>
<evidence type="ECO:0000256" key="1">
    <source>
        <dbReference type="SAM" id="Phobius"/>
    </source>
</evidence>
<accession>A0A7S3P6I2</accession>
<keyword evidence="1" id="KW-0812">Transmembrane</keyword>
<sequence>MPSNSCVERPRGTTIGAGSSEEDVIVIRTTEIKLKEAEFRMMSEIRNLNKLPSSLHLASTLAFVFQLVQGAALIIVAMNSRNKWYWYTSFPNNEDEQPGHQPESIEIASFAIEWLSPAFIFMSALEHLSTLIFRENYEWYLKRSQNPFRWFEYTFSCSLMRVMIAQLAGVTDIHLLFSIFVMASLTIQCGATCESVNAKARADGLEMHWRPFFTAWISQIACWGIIFSYFINGVRTGGMPPLVWVIVILLFFLDSTFAILFSLQWLKIPPFDDYATGEIAFIVLSFTAKTLLAWITVGGVYYDKT</sequence>